<proteinExistence type="predicted"/>
<organism evidence="3 4">
    <name type="scientific">Trichoderma harzianum CBS 226.95</name>
    <dbReference type="NCBI Taxonomy" id="983964"/>
    <lineage>
        <taxon>Eukaryota</taxon>
        <taxon>Fungi</taxon>
        <taxon>Dikarya</taxon>
        <taxon>Ascomycota</taxon>
        <taxon>Pezizomycotina</taxon>
        <taxon>Sordariomycetes</taxon>
        <taxon>Hypocreomycetidae</taxon>
        <taxon>Hypocreales</taxon>
        <taxon>Hypocreaceae</taxon>
        <taxon>Trichoderma</taxon>
    </lineage>
</organism>
<name>A0A2T4ASZ4_TRIHA</name>
<dbReference type="AlphaFoldDB" id="A0A2T4ASZ4"/>
<gene>
    <name evidence="3" type="ORF">M431DRAFT_284</name>
</gene>
<keyword evidence="2" id="KW-0472">Membrane</keyword>
<dbReference type="GeneID" id="36622601"/>
<keyword evidence="4" id="KW-1185">Reference proteome</keyword>
<sequence length="119" mass="12749">MSGARARGGRKKREFAKQDLSATISSHTTREEENRISGRTSRVKVEAGLPEGTRDQNLAFSVIVDANGDNVLTLVIVASTVGELNGRQAGSEVPREGVNALTLVIIGSWPMLVAIFWAS</sequence>
<reference evidence="3 4" key="1">
    <citation type="submission" date="2016-07" db="EMBL/GenBank/DDBJ databases">
        <title>Multiple horizontal gene transfer events from other fungi enriched the ability of initially mycotrophic Trichoderma (Ascomycota) to feed on dead plant biomass.</title>
        <authorList>
            <consortium name="DOE Joint Genome Institute"/>
            <person name="Aerts A."/>
            <person name="Atanasova L."/>
            <person name="Chenthamara K."/>
            <person name="Zhang J."/>
            <person name="Grujic M."/>
            <person name="Henrissat B."/>
            <person name="Kuo A."/>
            <person name="Salamov A."/>
            <person name="Lipzen A."/>
            <person name="Labutti K."/>
            <person name="Barry K."/>
            <person name="Miao Y."/>
            <person name="Rahimi M.J."/>
            <person name="Shen Q."/>
            <person name="Grigoriev I.V."/>
            <person name="Kubicek C.P."/>
            <person name="Druzhinina I.S."/>
        </authorList>
    </citation>
    <scope>NUCLEOTIDE SEQUENCE [LARGE SCALE GENOMIC DNA]</scope>
    <source>
        <strain evidence="3 4">CBS 226.95</strain>
    </source>
</reference>
<keyword evidence="2" id="KW-0812">Transmembrane</keyword>
<dbReference type="RefSeq" id="XP_024779862.1">
    <property type="nucleotide sequence ID" value="XM_024914036.1"/>
</dbReference>
<evidence type="ECO:0000313" key="4">
    <source>
        <dbReference type="Proteomes" id="UP000241690"/>
    </source>
</evidence>
<feature type="region of interest" description="Disordered" evidence="1">
    <location>
        <begin position="1"/>
        <end position="41"/>
    </location>
</feature>
<accession>A0A2T4ASZ4</accession>
<dbReference type="Proteomes" id="UP000241690">
    <property type="component" value="Unassembled WGS sequence"/>
</dbReference>
<dbReference type="EMBL" id="KZ679675">
    <property type="protein sequence ID" value="PTB60185.1"/>
    <property type="molecule type" value="Genomic_DNA"/>
</dbReference>
<evidence type="ECO:0000256" key="1">
    <source>
        <dbReference type="SAM" id="MobiDB-lite"/>
    </source>
</evidence>
<protein>
    <submittedName>
        <fullName evidence="3">Uncharacterized protein</fullName>
    </submittedName>
</protein>
<feature type="transmembrane region" description="Helical" evidence="2">
    <location>
        <begin position="97"/>
        <end position="118"/>
    </location>
</feature>
<evidence type="ECO:0000256" key="2">
    <source>
        <dbReference type="SAM" id="Phobius"/>
    </source>
</evidence>
<evidence type="ECO:0000313" key="3">
    <source>
        <dbReference type="EMBL" id="PTB60185.1"/>
    </source>
</evidence>
<keyword evidence="2" id="KW-1133">Transmembrane helix</keyword>